<dbReference type="Pfam" id="PF01497">
    <property type="entry name" value="Peripla_BP_2"/>
    <property type="match status" value="1"/>
</dbReference>
<reference evidence="2 3" key="1">
    <citation type="journal article" date="2017" name="Int. J. Syst. Evol. Microbiol.">
        <title>Brenneria populi subsp. brevivirga subsp. nov. isolated from symptomatic bark of Populus x euramericana canker, and description of Brenneria populi subsp. populi subsp. nov.</title>
        <authorList>
            <person name="Zheng M.H."/>
            <person name="Piao C.G."/>
            <person name="Xue H."/>
            <person name="Guo M.W."/>
            <person name="Li Y."/>
        </authorList>
    </citation>
    <scope>NUCLEOTIDE SEQUENCE [LARGE SCALE GENOMIC DNA]</scope>
    <source>
        <strain evidence="2 3">D9-5</strain>
    </source>
</reference>
<organism evidence="2 3">
    <name type="scientific">Brenneria populi</name>
    <dbReference type="NCBI Taxonomy" id="1505588"/>
    <lineage>
        <taxon>Bacteria</taxon>
        <taxon>Pseudomonadati</taxon>
        <taxon>Pseudomonadota</taxon>
        <taxon>Gammaproteobacteria</taxon>
        <taxon>Enterobacterales</taxon>
        <taxon>Pectobacteriaceae</taxon>
        <taxon>Brenneria</taxon>
    </lineage>
</organism>
<sequence>MPHNHAFFFNAPPFNPPHFPGRHKIRRRNPWPLLMLLAGAGFFSGAQATATHYPLTIDNCGSTLTFQHAPTKAVTIGQTGSEMLYALGLGDKMAGTSLWFNNVLPQYQAQNDKVERLADNAPGFETVTSKRPQLVVVQFEWMVGPQGAVGTRQQFHELNIPTYLMPSDCEGKNNLIGADGTRQETFRIESIYKSISQLAAIFDVQPRGEQLNEELQTRLAKARALLQHQDFTGASALFWFSSSDLKSDPFVAGRKGIPDFMLNTLGVRNIVESDEEWPTVGWETIAKANPTFIIIARMDRRRFPADDYQKKLEFLQHDPVTRNMAAVKNKRIIILDAEAMHAGLRMFYGLETLASAFIDRADLSK</sequence>
<name>A0ABU6JLZ9_9GAMM</name>
<dbReference type="InterPro" id="IPR050902">
    <property type="entry name" value="ABC_Transporter_SBP"/>
</dbReference>
<gene>
    <name evidence="2" type="ORF">VSX58_01720</name>
</gene>
<dbReference type="EMBL" id="JAYWTM010000001">
    <property type="protein sequence ID" value="MEC5341331.1"/>
    <property type="molecule type" value="Genomic_DNA"/>
</dbReference>
<feature type="domain" description="Fe/B12 periplasmic-binding" evidence="1">
    <location>
        <begin position="72"/>
        <end position="365"/>
    </location>
</feature>
<accession>A0ABU6JLZ9</accession>
<dbReference type="PANTHER" id="PTHR30535">
    <property type="entry name" value="VITAMIN B12-BINDING PROTEIN"/>
    <property type="match status" value="1"/>
</dbReference>
<dbReference type="CDD" id="cd01148">
    <property type="entry name" value="TroA_a"/>
    <property type="match status" value="1"/>
</dbReference>
<dbReference type="PANTHER" id="PTHR30535:SF7">
    <property type="entry name" value="IRON(III) DICITRATE-BINDING PROTEIN"/>
    <property type="match status" value="1"/>
</dbReference>
<protein>
    <submittedName>
        <fullName evidence="2">ABC transporter substrate-binding protein</fullName>
    </submittedName>
</protein>
<comment type="caution">
    <text evidence="2">The sequence shown here is derived from an EMBL/GenBank/DDBJ whole genome shotgun (WGS) entry which is preliminary data.</text>
</comment>
<dbReference type="RefSeq" id="WP_327616532.1">
    <property type="nucleotide sequence ID" value="NZ_JAYWTM010000001.1"/>
</dbReference>
<keyword evidence="3" id="KW-1185">Reference proteome</keyword>
<proteinExistence type="predicted"/>
<dbReference type="InterPro" id="IPR002491">
    <property type="entry name" value="ABC_transptr_periplasmic_BD"/>
</dbReference>
<dbReference type="Proteomes" id="UP001309705">
    <property type="component" value="Unassembled WGS sequence"/>
</dbReference>
<dbReference type="Gene3D" id="3.40.50.1980">
    <property type="entry name" value="Nitrogenase molybdenum iron protein domain"/>
    <property type="match status" value="2"/>
</dbReference>
<dbReference type="SUPFAM" id="SSF53807">
    <property type="entry name" value="Helical backbone' metal receptor"/>
    <property type="match status" value="1"/>
</dbReference>
<evidence type="ECO:0000259" key="1">
    <source>
        <dbReference type="PROSITE" id="PS50983"/>
    </source>
</evidence>
<dbReference type="PROSITE" id="PS50983">
    <property type="entry name" value="FE_B12_PBP"/>
    <property type="match status" value="1"/>
</dbReference>
<evidence type="ECO:0000313" key="3">
    <source>
        <dbReference type="Proteomes" id="UP001309705"/>
    </source>
</evidence>
<evidence type="ECO:0000313" key="2">
    <source>
        <dbReference type="EMBL" id="MEC5341331.1"/>
    </source>
</evidence>